<evidence type="ECO:0000313" key="1">
    <source>
        <dbReference type="EMBL" id="KAF9646251.1"/>
    </source>
</evidence>
<dbReference type="Proteomes" id="UP000886501">
    <property type="component" value="Unassembled WGS sequence"/>
</dbReference>
<gene>
    <name evidence="1" type="ORF">BDM02DRAFT_3118910</name>
</gene>
<dbReference type="EMBL" id="MU118063">
    <property type="protein sequence ID" value="KAF9646251.1"/>
    <property type="molecule type" value="Genomic_DNA"/>
</dbReference>
<proteinExistence type="predicted"/>
<evidence type="ECO:0000313" key="2">
    <source>
        <dbReference type="Proteomes" id="UP000886501"/>
    </source>
</evidence>
<reference evidence="1" key="1">
    <citation type="submission" date="2019-10" db="EMBL/GenBank/DDBJ databases">
        <authorList>
            <consortium name="DOE Joint Genome Institute"/>
            <person name="Kuo A."/>
            <person name="Miyauchi S."/>
            <person name="Kiss E."/>
            <person name="Drula E."/>
            <person name="Kohler A."/>
            <person name="Sanchez-Garcia M."/>
            <person name="Andreopoulos B."/>
            <person name="Barry K.W."/>
            <person name="Bonito G."/>
            <person name="Buee M."/>
            <person name="Carver A."/>
            <person name="Chen C."/>
            <person name="Cichocki N."/>
            <person name="Clum A."/>
            <person name="Culley D."/>
            <person name="Crous P.W."/>
            <person name="Fauchery L."/>
            <person name="Girlanda M."/>
            <person name="Hayes R."/>
            <person name="Keri Z."/>
            <person name="Labutti K."/>
            <person name="Lipzen A."/>
            <person name="Lombard V."/>
            <person name="Magnuson J."/>
            <person name="Maillard F."/>
            <person name="Morin E."/>
            <person name="Murat C."/>
            <person name="Nolan M."/>
            <person name="Ohm R."/>
            <person name="Pangilinan J."/>
            <person name="Pereira M."/>
            <person name="Perotto S."/>
            <person name="Peter M."/>
            <person name="Riley R."/>
            <person name="Sitrit Y."/>
            <person name="Stielow B."/>
            <person name="Szollosi G."/>
            <person name="Zifcakova L."/>
            <person name="Stursova M."/>
            <person name="Spatafora J.W."/>
            <person name="Tedersoo L."/>
            <person name="Vaario L.-M."/>
            <person name="Yamada A."/>
            <person name="Yan M."/>
            <person name="Wang P."/>
            <person name="Xu J."/>
            <person name="Bruns T."/>
            <person name="Baldrian P."/>
            <person name="Vilgalys R."/>
            <person name="Henrissat B."/>
            <person name="Grigoriev I.V."/>
            <person name="Hibbett D."/>
            <person name="Nagy L.G."/>
            <person name="Martin F.M."/>
        </authorList>
    </citation>
    <scope>NUCLEOTIDE SEQUENCE</scope>
    <source>
        <strain evidence="1">P2</strain>
    </source>
</reference>
<comment type="caution">
    <text evidence="1">The sequence shown here is derived from an EMBL/GenBank/DDBJ whole genome shotgun (WGS) entry which is preliminary data.</text>
</comment>
<name>A0ACB6Z9G8_THEGA</name>
<keyword evidence="2" id="KW-1185">Reference proteome</keyword>
<sequence length="531" mass="58984">MPTSPSSTLSGQRTSTGTLIKRNCQTIRASLDALDLSSSTQTQTHSSIRQLVLYHLEELETSLSRFQSPIGIDSLKSSTEDAVEDVRAWANDALDMLQRIKSDVYSHLPDLDLDFSLESLVSHLPDVNGVRSHLPEINISDQVRGKIDLLRSHLPDLPFQAPLGYIPVLTEHLDSLHAHLSSSQINSTVPSVPPLIVLNEMLDKIVTSELYVNLKSSEKAVEDMFEKATHDVKIAVQRSLNGSKLIQYADLPTEWRNNPFVHRGYRFIPIDKWPLIILSLFALHNETLNIHTHLIPGTIWLRNHLPKVSTSPEDLPSLIFTSSALLCLFASAVWHTMSGCAHRTGMLICARMDYVGIGWLISASVGTVVHYGLYCHETPRILFLSLCVVSALLGTVFPFMEWFNKFKYRLYRIGFFLGMAFSAIAPLAYMGWLYGFWAMVSFISPVIPSLISYLVGLVFYATHFPECLFAAHAQASSDHSIWSWIDRLGGGSHAIWHGFIILAISQHRAALSSLEEGIGGVLKAGGCPVPS</sequence>
<accession>A0ACB6Z9G8</accession>
<organism evidence="1 2">
    <name type="scientific">Thelephora ganbajun</name>
    <name type="common">Ganba fungus</name>
    <dbReference type="NCBI Taxonomy" id="370292"/>
    <lineage>
        <taxon>Eukaryota</taxon>
        <taxon>Fungi</taxon>
        <taxon>Dikarya</taxon>
        <taxon>Basidiomycota</taxon>
        <taxon>Agaricomycotina</taxon>
        <taxon>Agaricomycetes</taxon>
        <taxon>Thelephorales</taxon>
        <taxon>Thelephoraceae</taxon>
        <taxon>Thelephora</taxon>
    </lineage>
</organism>
<reference evidence="1" key="2">
    <citation type="journal article" date="2020" name="Nat. Commun.">
        <title>Large-scale genome sequencing of mycorrhizal fungi provides insights into the early evolution of symbiotic traits.</title>
        <authorList>
            <person name="Miyauchi S."/>
            <person name="Kiss E."/>
            <person name="Kuo A."/>
            <person name="Drula E."/>
            <person name="Kohler A."/>
            <person name="Sanchez-Garcia M."/>
            <person name="Morin E."/>
            <person name="Andreopoulos B."/>
            <person name="Barry K.W."/>
            <person name="Bonito G."/>
            <person name="Buee M."/>
            <person name="Carver A."/>
            <person name="Chen C."/>
            <person name="Cichocki N."/>
            <person name="Clum A."/>
            <person name="Culley D."/>
            <person name="Crous P.W."/>
            <person name="Fauchery L."/>
            <person name="Girlanda M."/>
            <person name="Hayes R.D."/>
            <person name="Keri Z."/>
            <person name="LaButti K."/>
            <person name="Lipzen A."/>
            <person name="Lombard V."/>
            <person name="Magnuson J."/>
            <person name="Maillard F."/>
            <person name="Murat C."/>
            <person name="Nolan M."/>
            <person name="Ohm R.A."/>
            <person name="Pangilinan J."/>
            <person name="Pereira M.F."/>
            <person name="Perotto S."/>
            <person name="Peter M."/>
            <person name="Pfister S."/>
            <person name="Riley R."/>
            <person name="Sitrit Y."/>
            <person name="Stielow J.B."/>
            <person name="Szollosi G."/>
            <person name="Zifcakova L."/>
            <person name="Stursova M."/>
            <person name="Spatafora J.W."/>
            <person name="Tedersoo L."/>
            <person name="Vaario L.M."/>
            <person name="Yamada A."/>
            <person name="Yan M."/>
            <person name="Wang P."/>
            <person name="Xu J."/>
            <person name="Bruns T."/>
            <person name="Baldrian P."/>
            <person name="Vilgalys R."/>
            <person name="Dunand C."/>
            <person name="Henrissat B."/>
            <person name="Grigoriev I.V."/>
            <person name="Hibbett D."/>
            <person name="Nagy L.G."/>
            <person name="Martin F.M."/>
        </authorList>
    </citation>
    <scope>NUCLEOTIDE SEQUENCE</scope>
    <source>
        <strain evidence="1">P2</strain>
    </source>
</reference>
<protein>
    <submittedName>
        <fullName evidence="1">HlyIII-domain-containing protein</fullName>
    </submittedName>
</protein>